<evidence type="ECO:0000313" key="2">
    <source>
        <dbReference type="Proteomes" id="UP000218887"/>
    </source>
</evidence>
<protein>
    <submittedName>
        <fullName evidence="1">Uncharacterized protein</fullName>
    </submittedName>
</protein>
<evidence type="ECO:0000313" key="1">
    <source>
        <dbReference type="EMBL" id="PAV29611.1"/>
    </source>
</evidence>
<keyword evidence="2" id="KW-1185">Reference proteome</keyword>
<dbReference type="EMBL" id="NPOA01000006">
    <property type="protein sequence ID" value="PAV29611.1"/>
    <property type="molecule type" value="Genomic_DNA"/>
</dbReference>
<dbReference type="AlphaFoldDB" id="A0A2A2IC75"/>
<sequence length="110" mass="12939">MSGFMKKIQIYEEDIFDFEVSPFETIATLHLRSELEKDFQKMIGEEQLKLLSIDVNVIKNARKIVNHISEVYDFSSTNKPEKEWWWHLDKVISGEFVIKGNLFVETDVAL</sequence>
<name>A0A2A2IC75_9BACI</name>
<comment type="caution">
    <text evidence="1">The sequence shown here is derived from an EMBL/GenBank/DDBJ whole genome shotgun (WGS) entry which is preliminary data.</text>
</comment>
<accession>A0A2A2IC75</accession>
<reference evidence="1 2" key="1">
    <citation type="submission" date="2017-08" db="EMBL/GenBank/DDBJ databases">
        <title>Virgibacillus indicus sp. nov. and Virgibacillus profoundi sp. nov, two moderately halophilic bacteria isolated from marine sediment by using the Microfluidic Streak Plate.</title>
        <authorList>
            <person name="Xu B."/>
            <person name="Hu B."/>
            <person name="Wang J."/>
            <person name="Zhu Y."/>
            <person name="Huang L."/>
            <person name="Du W."/>
            <person name="Huang Y."/>
        </authorList>
    </citation>
    <scope>NUCLEOTIDE SEQUENCE [LARGE SCALE GENOMIC DNA]</scope>
    <source>
        <strain evidence="1 2">IO3-P3-H5</strain>
    </source>
</reference>
<dbReference type="Proteomes" id="UP000218887">
    <property type="component" value="Unassembled WGS sequence"/>
</dbReference>
<proteinExistence type="predicted"/>
<dbReference type="OrthoDB" id="2607569at2"/>
<organism evidence="1 2">
    <name type="scientific">Virgibacillus profundi</name>
    <dbReference type="NCBI Taxonomy" id="2024555"/>
    <lineage>
        <taxon>Bacteria</taxon>
        <taxon>Bacillati</taxon>
        <taxon>Bacillota</taxon>
        <taxon>Bacilli</taxon>
        <taxon>Bacillales</taxon>
        <taxon>Bacillaceae</taxon>
        <taxon>Virgibacillus</taxon>
    </lineage>
</organism>
<dbReference type="RefSeq" id="WP_095655311.1">
    <property type="nucleotide sequence ID" value="NZ_NPOA01000006.1"/>
</dbReference>
<gene>
    <name evidence="1" type="ORF">CIL05_09550</name>
</gene>